<proteinExistence type="predicted"/>
<dbReference type="EMBL" id="JBHSZZ010000076">
    <property type="protein sequence ID" value="MFC7188181.1"/>
    <property type="molecule type" value="Genomic_DNA"/>
</dbReference>
<evidence type="ECO:0000256" key="1">
    <source>
        <dbReference type="SAM" id="MobiDB-lite"/>
    </source>
</evidence>
<keyword evidence="3" id="KW-1185">Reference proteome</keyword>
<evidence type="ECO:0000313" key="3">
    <source>
        <dbReference type="Proteomes" id="UP001596390"/>
    </source>
</evidence>
<dbReference type="RefSeq" id="WP_267665626.1">
    <property type="nucleotide sequence ID" value="NZ_JAODIX010000076.1"/>
</dbReference>
<feature type="region of interest" description="Disordered" evidence="1">
    <location>
        <begin position="71"/>
        <end position="94"/>
    </location>
</feature>
<sequence>MTTSQYIGVLDRFEDDLAVILLEQDGDVVDEQGIDRDDLPAGGDHVDAVFQITRDDSGAILELEYDAETTRTRKERAQSRFDRLAERPPTDDES</sequence>
<dbReference type="InterPro" id="IPR021377">
    <property type="entry name" value="DUF3006"/>
</dbReference>
<dbReference type="Proteomes" id="UP001596390">
    <property type="component" value="Unassembled WGS sequence"/>
</dbReference>
<comment type="caution">
    <text evidence="2">The sequence shown here is derived from an EMBL/GenBank/DDBJ whole genome shotgun (WGS) entry which is preliminary data.</text>
</comment>
<name>A0ABD5YFP1_9EURY</name>
<accession>A0ABD5YFP1</accession>
<gene>
    <name evidence="2" type="ORF">ACFQMK_15130</name>
</gene>
<reference evidence="2 3" key="1">
    <citation type="journal article" date="2019" name="Int. J. Syst. Evol. Microbiol.">
        <title>The Global Catalogue of Microorganisms (GCM) 10K type strain sequencing project: providing services to taxonomists for standard genome sequencing and annotation.</title>
        <authorList>
            <consortium name="The Broad Institute Genomics Platform"/>
            <consortium name="The Broad Institute Genome Sequencing Center for Infectious Disease"/>
            <person name="Wu L."/>
            <person name="Ma J."/>
        </authorList>
    </citation>
    <scope>NUCLEOTIDE SEQUENCE [LARGE SCALE GENOMIC DNA]</scope>
    <source>
        <strain evidence="2 3">Q85</strain>
    </source>
</reference>
<protein>
    <submittedName>
        <fullName evidence="2">DUF3006 domain-containing protein</fullName>
    </submittedName>
</protein>
<evidence type="ECO:0000313" key="2">
    <source>
        <dbReference type="EMBL" id="MFC7188181.1"/>
    </source>
</evidence>
<dbReference type="Pfam" id="PF11213">
    <property type="entry name" value="DUF3006"/>
    <property type="match status" value="1"/>
</dbReference>
<organism evidence="2 3">
    <name type="scientific">Halorubrum yunnanense</name>
    <dbReference type="NCBI Taxonomy" id="1526162"/>
    <lineage>
        <taxon>Archaea</taxon>
        <taxon>Methanobacteriati</taxon>
        <taxon>Methanobacteriota</taxon>
        <taxon>Stenosarchaea group</taxon>
        <taxon>Halobacteria</taxon>
        <taxon>Halobacteriales</taxon>
        <taxon>Haloferacaceae</taxon>
        <taxon>Halorubrum</taxon>
    </lineage>
</organism>
<dbReference type="AlphaFoldDB" id="A0ABD5YFP1"/>